<dbReference type="PANTHER" id="PTHR48063">
    <property type="entry name" value="LRR RECEPTOR-LIKE KINASE"/>
    <property type="match status" value="1"/>
</dbReference>
<evidence type="ECO:0000256" key="7">
    <source>
        <dbReference type="ARBA" id="ARBA00022737"/>
    </source>
</evidence>
<gene>
    <name evidence="14" type="ORF">HanXRQr2_Chr02g0083191</name>
</gene>
<dbReference type="AlphaFoldDB" id="A0A9K3JRH5"/>
<dbReference type="GO" id="GO:0051707">
    <property type="term" value="P:response to other organism"/>
    <property type="evidence" value="ECO:0007669"/>
    <property type="project" value="UniProtKB-ARBA"/>
</dbReference>
<keyword evidence="10" id="KW-0325">Glycoprotein</keyword>
<feature type="domain" description="Disease resistance R13L4/SHOC-2-like LRR" evidence="13">
    <location>
        <begin position="116"/>
        <end position="337"/>
    </location>
</feature>
<dbReference type="OrthoDB" id="1706571at2759"/>
<evidence type="ECO:0000259" key="12">
    <source>
        <dbReference type="Pfam" id="PF08263"/>
    </source>
</evidence>
<dbReference type="Proteomes" id="UP000215914">
    <property type="component" value="Unassembled WGS sequence"/>
</dbReference>
<dbReference type="InterPro" id="IPR013210">
    <property type="entry name" value="LRR_N_plant-typ"/>
</dbReference>
<dbReference type="SMART" id="SM00369">
    <property type="entry name" value="LRR_TYP"/>
    <property type="match status" value="10"/>
</dbReference>
<keyword evidence="15" id="KW-1185">Reference proteome</keyword>
<accession>A0A9K3JRH5</accession>
<dbReference type="InterPro" id="IPR032675">
    <property type="entry name" value="LRR_dom_sf"/>
</dbReference>
<protein>
    <submittedName>
        <fullName evidence="14">Non-specific serine/threonine protein kinase</fullName>
        <ecNumber evidence="14">2.7.11.1</ecNumber>
    </submittedName>
</protein>
<dbReference type="InterPro" id="IPR001611">
    <property type="entry name" value="Leu-rich_rpt"/>
</dbReference>
<dbReference type="InterPro" id="IPR003591">
    <property type="entry name" value="Leu-rich_rpt_typical-subtyp"/>
</dbReference>
<keyword evidence="4" id="KW-0433">Leucine-rich repeat</keyword>
<evidence type="ECO:0000256" key="2">
    <source>
        <dbReference type="ARBA" id="ARBA00009592"/>
    </source>
</evidence>
<evidence type="ECO:0000256" key="1">
    <source>
        <dbReference type="ARBA" id="ARBA00004251"/>
    </source>
</evidence>
<evidence type="ECO:0000256" key="10">
    <source>
        <dbReference type="ARBA" id="ARBA00023180"/>
    </source>
</evidence>
<keyword evidence="14" id="KW-0418">Kinase</keyword>
<comment type="subcellular location">
    <subcellularLocation>
        <location evidence="1">Cell membrane</location>
        <topology evidence="1">Single-pass type I membrane protein</topology>
    </subcellularLocation>
</comment>
<keyword evidence="14" id="KW-0723">Serine/threonine-protein kinase</keyword>
<reference evidence="14" key="2">
    <citation type="submission" date="2020-06" db="EMBL/GenBank/DDBJ databases">
        <title>Helianthus annuus Genome sequencing and assembly Release 2.</title>
        <authorList>
            <person name="Gouzy J."/>
            <person name="Langlade N."/>
            <person name="Munos S."/>
        </authorList>
    </citation>
    <scope>NUCLEOTIDE SEQUENCE</scope>
    <source>
        <tissue evidence="14">Leaves</tissue>
    </source>
</reference>
<dbReference type="Pfam" id="PF23598">
    <property type="entry name" value="LRR_14"/>
    <property type="match status" value="1"/>
</dbReference>
<evidence type="ECO:0000259" key="13">
    <source>
        <dbReference type="Pfam" id="PF23598"/>
    </source>
</evidence>
<feature type="transmembrane region" description="Helical" evidence="11">
    <location>
        <begin position="915"/>
        <end position="937"/>
    </location>
</feature>
<dbReference type="GO" id="GO:0006952">
    <property type="term" value="P:defense response"/>
    <property type="evidence" value="ECO:0007669"/>
    <property type="project" value="UniProtKB-ARBA"/>
</dbReference>
<evidence type="ECO:0000313" key="15">
    <source>
        <dbReference type="Proteomes" id="UP000215914"/>
    </source>
</evidence>
<reference evidence="14" key="1">
    <citation type="journal article" date="2017" name="Nature">
        <title>The sunflower genome provides insights into oil metabolism, flowering and Asterid evolution.</title>
        <authorList>
            <person name="Badouin H."/>
            <person name="Gouzy J."/>
            <person name="Grassa C.J."/>
            <person name="Murat F."/>
            <person name="Staton S.E."/>
            <person name="Cottret L."/>
            <person name="Lelandais-Briere C."/>
            <person name="Owens G.L."/>
            <person name="Carrere S."/>
            <person name="Mayjonade B."/>
            <person name="Legrand L."/>
            <person name="Gill N."/>
            <person name="Kane N.C."/>
            <person name="Bowers J.E."/>
            <person name="Hubner S."/>
            <person name="Bellec A."/>
            <person name="Berard A."/>
            <person name="Berges H."/>
            <person name="Blanchet N."/>
            <person name="Boniface M.C."/>
            <person name="Brunel D."/>
            <person name="Catrice O."/>
            <person name="Chaidir N."/>
            <person name="Claudel C."/>
            <person name="Donnadieu C."/>
            <person name="Faraut T."/>
            <person name="Fievet G."/>
            <person name="Helmstetter N."/>
            <person name="King M."/>
            <person name="Knapp S.J."/>
            <person name="Lai Z."/>
            <person name="Le Paslier M.C."/>
            <person name="Lippi Y."/>
            <person name="Lorenzon L."/>
            <person name="Mandel J.R."/>
            <person name="Marage G."/>
            <person name="Marchand G."/>
            <person name="Marquand E."/>
            <person name="Bret-Mestries E."/>
            <person name="Morien E."/>
            <person name="Nambeesan S."/>
            <person name="Nguyen T."/>
            <person name="Pegot-Espagnet P."/>
            <person name="Pouilly N."/>
            <person name="Raftis F."/>
            <person name="Sallet E."/>
            <person name="Schiex T."/>
            <person name="Thomas J."/>
            <person name="Vandecasteele C."/>
            <person name="Vares D."/>
            <person name="Vear F."/>
            <person name="Vautrin S."/>
            <person name="Crespi M."/>
            <person name="Mangin B."/>
            <person name="Burke J.M."/>
            <person name="Salse J."/>
            <person name="Munos S."/>
            <person name="Vincourt P."/>
            <person name="Rieseberg L.H."/>
            <person name="Langlade N.B."/>
        </authorList>
    </citation>
    <scope>NUCLEOTIDE SEQUENCE</scope>
    <source>
        <tissue evidence="14">Leaves</tissue>
    </source>
</reference>
<evidence type="ECO:0000313" key="14">
    <source>
        <dbReference type="EMBL" id="KAF5819931.1"/>
    </source>
</evidence>
<evidence type="ECO:0000256" key="11">
    <source>
        <dbReference type="SAM" id="Phobius"/>
    </source>
</evidence>
<evidence type="ECO:0000256" key="6">
    <source>
        <dbReference type="ARBA" id="ARBA00022729"/>
    </source>
</evidence>
<organism evidence="14 15">
    <name type="scientific">Helianthus annuus</name>
    <name type="common">Common sunflower</name>
    <dbReference type="NCBI Taxonomy" id="4232"/>
    <lineage>
        <taxon>Eukaryota</taxon>
        <taxon>Viridiplantae</taxon>
        <taxon>Streptophyta</taxon>
        <taxon>Embryophyta</taxon>
        <taxon>Tracheophyta</taxon>
        <taxon>Spermatophyta</taxon>
        <taxon>Magnoliopsida</taxon>
        <taxon>eudicotyledons</taxon>
        <taxon>Gunneridae</taxon>
        <taxon>Pentapetalae</taxon>
        <taxon>asterids</taxon>
        <taxon>campanulids</taxon>
        <taxon>Asterales</taxon>
        <taxon>Asteraceae</taxon>
        <taxon>Asteroideae</taxon>
        <taxon>Heliantheae alliance</taxon>
        <taxon>Heliantheae</taxon>
        <taxon>Helianthus</taxon>
    </lineage>
</organism>
<dbReference type="EC" id="2.7.11.1" evidence="14"/>
<dbReference type="PRINTS" id="PR00019">
    <property type="entry name" value="LEURICHRPT"/>
</dbReference>
<dbReference type="GO" id="GO:0005886">
    <property type="term" value="C:plasma membrane"/>
    <property type="evidence" value="ECO:0007669"/>
    <property type="project" value="UniProtKB-SubCell"/>
</dbReference>
<dbReference type="FunFam" id="3.80.10.10:FF:000627">
    <property type="entry name" value="Probable leucine-rich repeat receptor-like protein kinase At2g33170"/>
    <property type="match status" value="1"/>
</dbReference>
<feature type="domain" description="Leucine-rich repeat-containing N-terminal plant-type" evidence="12">
    <location>
        <begin position="49"/>
        <end position="89"/>
    </location>
</feature>
<keyword evidence="6" id="KW-0732">Signal</keyword>
<keyword evidence="14" id="KW-0808">Transferase</keyword>
<dbReference type="InterPro" id="IPR046956">
    <property type="entry name" value="RLP23-like"/>
</dbReference>
<dbReference type="EMBL" id="MNCJ02000317">
    <property type="protein sequence ID" value="KAF5819931.1"/>
    <property type="molecule type" value="Genomic_DNA"/>
</dbReference>
<keyword evidence="7" id="KW-0677">Repeat</keyword>
<evidence type="ECO:0000256" key="4">
    <source>
        <dbReference type="ARBA" id="ARBA00022614"/>
    </source>
</evidence>
<dbReference type="InterPro" id="IPR055414">
    <property type="entry name" value="LRR_R13L4/SHOC2-like"/>
</dbReference>
<dbReference type="PANTHER" id="PTHR48063:SF103">
    <property type="entry name" value="LEUCINE-RICH RECEPTOR-LIKE KINASE FAMILY PROTEIN"/>
    <property type="match status" value="1"/>
</dbReference>
<comment type="similarity">
    <text evidence="2">Belongs to the RLP family.</text>
</comment>
<comment type="caution">
    <text evidence="14">The sequence shown here is derived from an EMBL/GenBank/DDBJ whole genome shotgun (WGS) entry which is preliminary data.</text>
</comment>
<dbReference type="PROSITE" id="PS51450">
    <property type="entry name" value="LRR"/>
    <property type="match status" value="2"/>
</dbReference>
<dbReference type="GO" id="GO:0004674">
    <property type="term" value="F:protein serine/threonine kinase activity"/>
    <property type="evidence" value="ECO:0007669"/>
    <property type="project" value="UniProtKB-KW"/>
</dbReference>
<dbReference type="FunFam" id="3.80.10.10:FF:000111">
    <property type="entry name" value="LRR receptor-like serine/threonine-protein kinase ERECTA"/>
    <property type="match status" value="1"/>
</dbReference>
<keyword evidence="8 11" id="KW-1133">Transmembrane helix</keyword>
<evidence type="ECO:0000256" key="3">
    <source>
        <dbReference type="ARBA" id="ARBA00022475"/>
    </source>
</evidence>
<dbReference type="Pfam" id="PF00560">
    <property type="entry name" value="LRR_1"/>
    <property type="match status" value="6"/>
</dbReference>
<keyword evidence="9 11" id="KW-0472">Membrane</keyword>
<evidence type="ECO:0000256" key="9">
    <source>
        <dbReference type="ARBA" id="ARBA00023136"/>
    </source>
</evidence>
<evidence type="ECO:0000256" key="5">
    <source>
        <dbReference type="ARBA" id="ARBA00022692"/>
    </source>
</evidence>
<dbReference type="Gene3D" id="3.80.10.10">
    <property type="entry name" value="Ribonuclease Inhibitor"/>
    <property type="match status" value="5"/>
</dbReference>
<dbReference type="Gramene" id="mRNA:HanXRQr2_Chr02g0083191">
    <property type="protein sequence ID" value="CDS:HanXRQr2_Chr02g0083191.1"/>
    <property type="gene ID" value="HanXRQr2_Chr02g0083191"/>
</dbReference>
<name>A0A9K3JRH5_HELAN</name>
<dbReference type="SUPFAM" id="SSF52058">
    <property type="entry name" value="L domain-like"/>
    <property type="match status" value="3"/>
</dbReference>
<keyword evidence="5 11" id="KW-0812">Transmembrane</keyword>
<evidence type="ECO:0000256" key="8">
    <source>
        <dbReference type="ARBA" id="ARBA00022989"/>
    </source>
</evidence>
<proteinExistence type="inferred from homology"/>
<dbReference type="Pfam" id="PF08263">
    <property type="entry name" value="LRRNT_2"/>
    <property type="match status" value="1"/>
</dbReference>
<sequence>MTTKICIYTMHSQTPFIFTLLLLGLQTITTYHLVAAGANGNAVVVTCIDKERHALLDFKARVQDPDGVLSTWTDEEDDDCCKWSGVTCNDTTGHVTRLQLSYNFGTTNLGGEISPSLLNLTYLNYLDLSGNFLNGTIPKFIGFMTQLRYLNLGSNNFSGTIPNSIGSLAQLRDLNLAYNSFYGTIPPEIGNLTNLERFQLGCPERCVIENIDWLANLSHLRTLRMEGIFIAKANHWVDVIRTLQKLSSLTLYKCDLSQVMYPSYSSSYDNSSSSSIVTLELSNNNLNSSMYHWLFPLTSNNLSSLDLSENMLDEIPKYLGNLCRLTYFKFYDNSASIKFPDFLRNLSGCTSDTLQYLFAPSSQLTGSFSDEIETFSSLLYLYLYDNHLSGAISEKLWELPMLENFEVFSNSLSGAISENIGKSKLLKLNLSNNSLEGVSDRFADHMLNMSYVEYIDLSSCKLGPHFPKWIQKLKNLTRLDIADTGISDTVPLEFWDAWPSQLRYLNLSSNNITAKVPDLLSNFDNRSIIDLSSNNLYGPIPNVSSALTLLNLSGNKFSGGISFLCQIVDGFLEFLDLSNNVLTEQVPDCLWNFRELRVLNLGHNNLFGRLPASVESMIKLEVLYLYKNEFSGELPLSLKNCTNLNFLNLGANNFSGNVPIWIGENLSGLYVLSLGSNNFFGTIPSQLCQLVNLQLLDLSQNNLFGTIPSCLNNLTTMVQQGLVPTQTVYQFAIPWYGSRTARPDIIYDEYIDRATIEWQGNAREFSTILGLLRIIDLSNNNLTGPFPSELTNLHGLIALNLSKNSLGGDIPRNIGDMKRLLTLDISSNKFSGGIPSSMAQMTSLNYLDVSYNNLSGRIPSSTQLQSFEPSRYNGNAGLCGPPITKNCIGDEESEVPPIVGETEGGEEDMDELQKWFYIGGGIGFATSFWIACGALVLNRRLRYAFFHFLDRLKDYVYVKAMVFISKLQRAAHS</sequence>
<dbReference type="Pfam" id="PF13855">
    <property type="entry name" value="LRR_8"/>
    <property type="match status" value="1"/>
</dbReference>
<keyword evidence="3" id="KW-1003">Cell membrane</keyword>
<dbReference type="FunFam" id="3.80.10.10:FF:000041">
    <property type="entry name" value="LRR receptor-like serine/threonine-protein kinase ERECTA"/>
    <property type="match status" value="1"/>
</dbReference>